<evidence type="ECO:0000256" key="10">
    <source>
        <dbReference type="ARBA" id="ARBA00023004"/>
    </source>
</evidence>
<evidence type="ECO:0000313" key="18">
    <source>
        <dbReference type="Proteomes" id="UP000189462"/>
    </source>
</evidence>
<comment type="similarity">
    <text evidence="4">Belongs to the radical SAM superfamily. KamA family.</text>
</comment>
<organism evidence="17 18">
    <name type="scientific">Thioalkalivibrio denitrificans</name>
    <dbReference type="NCBI Taxonomy" id="108003"/>
    <lineage>
        <taxon>Bacteria</taxon>
        <taxon>Pseudomonadati</taxon>
        <taxon>Pseudomonadota</taxon>
        <taxon>Gammaproteobacteria</taxon>
        <taxon>Chromatiales</taxon>
        <taxon>Ectothiorhodospiraceae</taxon>
        <taxon>Thioalkalivibrio</taxon>
    </lineage>
</organism>
<comment type="catalytic activity">
    <reaction evidence="1">
        <text>L-lysine = D-beta-lysine</text>
        <dbReference type="Rhea" id="RHEA:44148"/>
        <dbReference type="ChEBI" id="CHEBI:32551"/>
        <dbReference type="ChEBI" id="CHEBI:84138"/>
    </reaction>
</comment>
<keyword evidence="18" id="KW-1185">Reference proteome</keyword>
<dbReference type="InterPro" id="IPR013785">
    <property type="entry name" value="Aldolase_TIM"/>
</dbReference>
<dbReference type="GO" id="GO:0016853">
    <property type="term" value="F:isomerase activity"/>
    <property type="evidence" value="ECO:0007669"/>
    <property type="project" value="UniProtKB-KW"/>
</dbReference>
<evidence type="ECO:0000256" key="6">
    <source>
        <dbReference type="ARBA" id="ARBA00022485"/>
    </source>
</evidence>
<dbReference type="InterPro" id="IPR007197">
    <property type="entry name" value="rSAM"/>
</dbReference>
<feature type="binding site" evidence="14">
    <location>
        <position position="135"/>
    </location>
    <ligand>
        <name>[4Fe-4S] cluster</name>
        <dbReference type="ChEBI" id="CHEBI:49883"/>
        <note>4Fe-4S-S-AdoMet</note>
    </ligand>
</feature>
<evidence type="ECO:0000256" key="15">
    <source>
        <dbReference type="PIRSR" id="PIRSR603739-50"/>
    </source>
</evidence>
<feature type="binding site" evidence="14">
    <location>
        <position position="128"/>
    </location>
    <ligand>
        <name>[4Fe-4S] cluster</name>
        <dbReference type="ChEBI" id="CHEBI:49883"/>
        <note>4Fe-4S-S-AdoMet</note>
    </ligand>
</feature>
<dbReference type="EMBL" id="MVBK01000021">
    <property type="protein sequence ID" value="OOG27120.1"/>
    <property type="molecule type" value="Genomic_DNA"/>
</dbReference>
<evidence type="ECO:0000256" key="1">
    <source>
        <dbReference type="ARBA" id="ARBA00001352"/>
    </source>
</evidence>
<evidence type="ECO:0000313" key="17">
    <source>
        <dbReference type="EMBL" id="OOG27120.1"/>
    </source>
</evidence>
<reference evidence="17 18" key="1">
    <citation type="submission" date="2017-02" db="EMBL/GenBank/DDBJ databases">
        <title>Genomic diversity within the haloalkaliphilic genus Thioalkalivibrio.</title>
        <authorList>
            <person name="Ahn A.-C."/>
            <person name="Meier-Kolthoff J."/>
            <person name="Overmars L."/>
            <person name="Richter M."/>
            <person name="Woyke T."/>
            <person name="Sorokin D.Y."/>
            <person name="Muyzer G."/>
        </authorList>
    </citation>
    <scope>NUCLEOTIDE SEQUENCE [LARGE SCALE GENOMIC DNA]</scope>
    <source>
        <strain evidence="17 18">ALJD</strain>
    </source>
</reference>
<dbReference type="NCBIfam" id="TIGR03821">
    <property type="entry name" value="EFP_modif_epmB"/>
    <property type="match status" value="1"/>
</dbReference>
<evidence type="ECO:0000256" key="8">
    <source>
        <dbReference type="ARBA" id="ARBA00022723"/>
    </source>
</evidence>
<evidence type="ECO:0000256" key="13">
    <source>
        <dbReference type="ARBA" id="ARBA00030756"/>
    </source>
</evidence>
<dbReference type="AlphaFoldDB" id="A0A1V3NPZ4"/>
<keyword evidence="10" id="KW-0408">Iron</keyword>
<sequence length="353" mass="39273">MNREIRRPHMITRTPEVRQAPLWQRQQAAAITDPAQLIERLGLDRALLAAACRAAEPFRLRVPEPYVSRMRPGDPDDPLLRQVLPLDVECDDVAGFVDDPVADGEAMRAPGLLHKYPGRVLLVTTGACAVHCRYCFRRHFPYADANPARDAWDAALAYISERPDISEVILSGGDPLSLSDGRLAALAGALGEIPHLKRLRVHSRTPVVLPERITDALLEWLRPGRFETILVIHANHAREVDDALRQGMDRLRAAGVTLLNQSVLLRGVNDRVEDLKALSETLFQAGVLPYYLHQLDPVRGAAHFLVPDTRALALHRQLAASLPGYLVPRLVRELPGRESKTPLTESIPECRKT</sequence>
<evidence type="ECO:0000256" key="3">
    <source>
        <dbReference type="ARBA" id="ARBA00001966"/>
    </source>
</evidence>
<keyword evidence="9 15" id="KW-0663">Pyridoxal phosphate</keyword>
<dbReference type="PIRSF" id="PIRSF004911">
    <property type="entry name" value="DUF160"/>
    <property type="match status" value="1"/>
</dbReference>
<dbReference type="SUPFAM" id="SSF102114">
    <property type="entry name" value="Radical SAM enzymes"/>
    <property type="match status" value="1"/>
</dbReference>
<feature type="domain" description="Radical SAM core" evidence="16">
    <location>
        <begin position="114"/>
        <end position="337"/>
    </location>
</feature>
<dbReference type="PANTHER" id="PTHR30538">
    <property type="entry name" value="LYSINE 2,3-AMINOMUTASE-RELATED"/>
    <property type="match status" value="1"/>
</dbReference>
<proteinExistence type="inferred from homology"/>
<keyword evidence="8 14" id="KW-0479">Metal-binding</keyword>
<evidence type="ECO:0000256" key="11">
    <source>
        <dbReference type="ARBA" id="ARBA00023014"/>
    </source>
</evidence>
<dbReference type="InterPro" id="IPR003739">
    <property type="entry name" value="Lys_aminomutase/Glu_NH3_mut"/>
</dbReference>
<keyword evidence="11 14" id="KW-0411">Iron-sulfur</keyword>
<evidence type="ECO:0000256" key="4">
    <source>
        <dbReference type="ARBA" id="ARBA00008703"/>
    </source>
</evidence>
<dbReference type="CDD" id="cd01335">
    <property type="entry name" value="Radical_SAM"/>
    <property type="match status" value="1"/>
</dbReference>
<evidence type="ECO:0000256" key="5">
    <source>
        <dbReference type="ARBA" id="ARBA00022363"/>
    </source>
</evidence>
<keyword evidence="6 14" id="KW-0004">4Fe-4S</keyword>
<dbReference type="GO" id="GO:0046872">
    <property type="term" value="F:metal ion binding"/>
    <property type="evidence" value="ECO:0007669"/>
    <property type="project" value="UniProtKB-KW"/>
</dbReference>
<accession>A0A1V3NPZ4</accession>
<dbReference type="SFLD" id="SFLDG01070">
    <property type="entry name" value="PLP-dependent"/>
    <property type="match status" value="1"/>
</dbReference>
<name>A0A1V3NPZ4_9GAMM</name>
<dbReference type="InterPro" id="IPR058240">
    <property type="entry name" value="rSAM_sf"/>
</dbReference>
<dbReference type="Pfam" id="PF04055">
    <property type="entry name" value="Radical_SAM"/>
    <property type="match status" value="1"/>
</dbReference>
<dbReference type="PROSITE" id="PS51918">
    <property type="entry name" value="RADICAL_SAM"/>
    <property type="match status" value="1"/>
</dbReference>
<keyword evidence="7" id="KW-0949">S-adenosyl-L-methionine</keyword>
<evidence type="ECO:0000256" key="9">
    <source>
        <dbReference type="ARBA" id="ARBA00022898"/>
    </source>
</evidence>
<feature type="binding site" evidence="14">
    <location>
        <position position="132"/>
    </location>
    <ligand>
        <name>[4Fe-4S] cluster</name>
        <dbReference type="ChEBI" id="CHEBI:49883"/>
        <note>4Fe-4S-S-AdoMet</note>
    </ligand>
</feature>
<dbReference type="GO" id="GO:0051539">
    <property type="term" value="F:4 iron, 4 sulfur cluster binding"/>
    <property type="evidence" value="ECO:0007669"/>
    <property type="project" value="UniProtKB-KW"/>
</dbReference>
<dbReference type="Proteomes" id="UP000189462">
    <property type="component" value="Unassembled WGS sequence"/>
</dbReference>
<dbReference type="InterPro" id="IPR022462">
    <property type="entry name" value="EpmB"/>
</dbReference>
<dbReference type="SFLD" id="SFLDS00029">
    <property type="entry name" value="Radical_SAM"/>
    <property type="match status" value="1"/>
</dbReference>
<dbReference type="Gene3D" id="3.20.20.70">
    <property type="entry name" value="Aldolase class I"/>
    <property type="match status" value="1"/>
</dbReference>
<evidence type="ECO:0000256" key="12">
    <source>
        <dbReference type="ARBA" id="ARBA00023235"/>
    </source>
</evidence>
<gene>
    <name evidence="17" type="ORF">B1C78_03825</name>
</gene>
<evidence type="ECO:0000256" key="2">
    <source>
        <dbReference type="ARBA" id="ARBA00001933"/>
    </source>
</evidence>
<evidence type="ECO:0000256" key="14">
    <source>
        <dbReference type="PIRSR" id="PIRSR004911-1"/>
    </source>
</evidence>
<dbReference type="NCBIfam" id="TIGR00238">
    <property type="entry name" value="KamA family radical SAM protein"/>
    <property type="match status" value="1"/>
</dbReference>
<comment type="caution">
    <text evidence="17">The sequence shown here is derived from an EMBL/GenBank/DDBJ whole genome shotgun (WGS) entry which is preliminary data.</text>
</comment>
<comment type="cofactor">
    <cofactor evidence="3">
        <name>[4Fe-4S] cluster</name>
        <dbReference type="ChEBI" id="CHEBI:49883"/>
    </cofactor>
</comment>
<evidence type="ECO:0000259" key="16">
    <source>
        <dbReference type="PROSITE" id="PS51918"/>
    </source>
</evidence>
<keyword evidence="12" id="KW-0413">Isomerase</keyword>
<dbReference type="STRING" id="108003.B1C78_03825"/>
<comment type="cofactor">
    <cofactor evidence="2 15">
        <name>pyridoxal 5'-phosphate</name>
        <dbReference type="ChEBI" id="CHEBI:597326"/>
    </cofactor>
</comment>
<protein>
    <recommendedName>
        <fullName evidence="5">L-lysine 2,3-aminomutase</fullName>
    </recommendedName>
    <alternativeName>
        <fullName evidence="13">EF-P post-translational modification enzyme B</fullName>
    </alternativeName>
</protein>
<dbReference type="SFLD" id="SFLDF00314">
    <property type="entry name" value="L-lysine_2_3-aminomutase_(yjeK"/>
    <property type="match status" value="1"/>
</dbReference>
<dbReference type="PANTHER" id="PTHR30538:SF1">
    <property type="entry name" value="L-LYSINE 2,3-AMINOMUTASE"/>
    <property type="match status" value="1"/>
</dbReference>
<evidence type="ECO:0000256" key="7">
    <source>
        <dbReference type="ARBA" id="ARBA00022691"/>
    </source>
</evidence>
<feature type="modified residue" description="N6-(pyridoxal phosphate)lysine" evidence="15">
    <location>
        <position position="340"/>
    </location>
</feature>